<comment type="caution">
    <text evidence="1">The sequence shown here is derived from an EMBL/GenBank/DDBJ whole genome shotgun (WGS) entry which is preliminary data.</text>
</comment>
<dbReference type="RefSeq" id="WP_163702545.1">
    <property type="nucleotide sequence ID" value="NZ_QXHD01000004.1"/>
</dbReference>
<dbReference type="Proteomes" id="UP000481033">
    <property type="component" value="Unassembled WGS sequence"/>
</dbReference>
<evidence type="ECO:0000313" key="2">
    <source>
        <dbReference type="Proteomes" id="UP000481033"/>
    </source>
</evidence>
<protein>
    <submittedName>
        <fullName evidence="1">Uncharacterized protein</fullName>
    </submittedName>
</protein>
<sequence length="228" mass="26129">MISVHQAIHIAGTNTYKFGPPKGLTLPISNAPADTDWQRWAMLHDGVDYRLYTFKDNSPDTLYQFGWTGQALQYGHKSVPQLTIQDIPQDADTRSFSVTYGEDNYRLYLRQFGHPTQLYQFEWNVAAMAYMPCSGKRFQLQIPGFPPDTDWHRWSILNSGGTTYHLYAAKLGSNHEIYEGSWHSPEDDYGDSDTYNIFTLEGMPPDSNLASLEVLHDGIDYRLYLQTL</sequence>
<dbReference type="EMBL" id="QXHD01000004">
    <property type="protein sequence ID" value="NEZ59640.1"/>
    <property type="molecule type" value="Genomic_DNA"/>
</dbReference>
<accession>A0A6M0RUR6</accession>
<reference evidence="1 2" key="1">
    <citation type="journal article" date="2020" name="Microb. Ecol.">
        <title>Ecogenomics of the Marine Benthic Filamentous Cyanobacterium Adonisia.</title>
        <authorList>
            <person name="Walter J.M."/>
            <person name="Coutinho F.H."/>
            <person name="Leomil L."/>
            <person name="Hargreaves P.I."/>
            <person name="Campeao M.E."/>
            <person name="Vieira V.V."/>
            <person name="Silva B.S."/>
            <person name="Fistarol G.O."/>
            <person name="Salomon P.S."/>
            <person name="Sawabe T."/>
            <person name="Mino S."/>
            <person name="Hosokawa M."/>
            <person name="Miyashita H."/>
            <person name="Maruyama F."/>
            <person name="van Verk M.C."/>
            <person name="Dutilh B.E."/>
            <person name="Thompson C.C."/>
            <person name="Thompson F.L."/>
        </authorList>
    </citation>
    <scope>NUCLEOTIDE SEQUENCE [LARGE SCALE GENOMIC DNA]</scope>
    <source>
        <strain evidence="1 2">CCMR0081</strain>
    </source>
</reference>
<gene>
    <name evidence="1" type="ORF">DXZ20_29160</name>
</gene>
<evidence type="ECO:0000313" key="1">
    <source>
        <dbReference type="EMBL" id="NEZ59640.1"/>
    </source>
</evidence>
<proteinExistence type="predicted"/>
<organism evidence="1 2">
    <name type="scientific">Adonisia turfae CCMR0081</name>
    <dbReference type="NCBI Taxonomy" id="2292702"/>
    <lineage>
        <taxon>Bacteria</taxon>
        <taxon>Bacillati</taxon>
        <taxon>Cyanobacteriota</taxon>
        <taxon>Adonisia</taxon>
        <taxon>Adonisia turfae</taxon>
    </lineage>
</organism>
<keyword evidence="2" id="KW-1185">Reference proteome</keyword>
<dbReference type="AlphaFoldDB" id="A0A6M0RUR6"/>
<name>A0A6M0RUR6_9CYAN</name>